<comment type="caution">
    <text evidence="4">The sequence shown here is derived from an EMBL/GenBank/DDBJ whole genome shotgun (WGS) entry which is preliminary data.</text>
</comment>
<feature type="transmembrane region" description="Helical" evidence="2">
    <location>
        <begin position="204"/>
        <end position="232"/>
    </location>
</feature>
<dbReference type="InterPro" id="IPR045339">
    <property type="entry name" value="DUF6534"/>
</dbReference>
<evidence type="ECO:0000259" key="3">
    <source>
        <dbReference type="Pfam" id="PF20152"/>
    </source>
</evidence>
<evidence type="ECO:0000313" key="5">
    <source>
        <dbReference type="Proteomes" id="UP000620124"/>
    </source>
</evidence>
<feature type="transmembrane region" description="Helical" evidence="2">
    <location>
        <begin position="16"/>
        <end position="41"/>
    </location>
</feature>
<keyword evidence="2" id="KW-1133">Transmembrane helix</keyword>
<keyword evidence="2" id="KW-0812">Transmembrane</keyword>
<evidence type="ECO:0000256" key="2">
    <source>
        <dbReference type="SAM" id="Phobius"/>
    </source>
</evidence>
<feature type="region of interest" description="Disordered" evidence="1">
    <location>
        <begin position="303"/>
        <end position="322"/>
    </location>
</feature>
<feature type="transmembrane region" description="Helical" evidence="2">
    <location>
        <begin position="96"/>
        <end position="116"/>
    </location>
</feature>
<dbReference type="PANTHER" id="PTHR40465">
    <property type="entry name" value="CHROMOSOME 1, WHOLE GENOME SHOTGUN SEQUENCE"/>
    <property type="match status" value="1"/>
</dbReference>
<sequence>MATAPAGLDLNLQSTYGALLIGCFLSVAVWGVSVVQTILYFMMYDKDPRKLKLLVLMLTVVDTANEILVLKSVWPGLISHWGRVDILGKSEGTIELIHHVWVAAIVAVAVQSFYTWRIYTLSRRKRLVPCVLHGKLLDLDPTPAYNFLAFGHNTVSAGKQTQQLTAIAISLRAAGAAADIIITAAMIHLLCRPRSQFTNTEKMVFRLLILSINSGAWTAVLAILDLISIVAFPTKFTFIIFELPICSLYLSSLLVNLNVRKFISDIPQTTIDLSDMSGDIVTPRNFGEPIRFVQQLDYPVQESRDFSQSDPGSSTARKITSQSAEDVDLETLGAVAI</sequence>
<proteinExistence type="predicted"/>
<keyword evidence="2" id="KW-0472">Membrane</keyword>
<dbReference type="AlphaFoldDB" id="A0A8H6XKX5"/>
<dbReference type="Pfam" id="PF20152">
    <property type="entry name" value="DUF6534"/>
    <property type="match status" value="1"/>
</dbReference>
<dbReference type="EMBL" id="JACAZI010000017">
    <property type="protein sequence ID" value="KAF7342200.1"/>
    <property type="molecule type" value="Genomic_DNA"/>
</dbReference>
<feature type="transmembrane region" description="Helical" evidence="2">
    <location>
        <begin position="238"/>
        <end position="259"/>
    </location>
</feature>
<dbReference type="PANTHER" id="PTHR40465:SF1">
    <property type="entry name" value="DUF6534 DOMAIN-CONTAINING PROTEIN"/>
    <property type="match status" value="1"/>
</dbReference>
<protein>
    <recommendedName>
        <fullName evidence="3">DUF6534 domain-containing protein</fullName>
    </recommendedName>
</protein>
<gene>
    <name evidence="4" type="ORF">MVEN_01807900</name>
</gene>
<accession>A0A8H6XKX5</accession>
<dbReference type="Proteomes" id="UP000620124">
    <property type="component" value="Unassembled WGS sequence"/>
</dbReference>
<feature type="transmembrane region" description="Helical" evidence="2">
    <location>
        <begin position="53"/>
        <end position="76"/>
    </location>
</feature>
<dbReference type="OrthoDB" id="3161836at2759"/>
<keyword evidence="5" id="KW-1185">Reference proteome</keyword>
<evidence type="ECO:0000256" key="1">
    <source>
        <dbReference type="SAM" id="MobiDB-lite"/>
    </source>
</evidence>
<feature type="compositionally biased region" description="Polar residues" evidence="1">
    <location>
        <begin position="308"/>
        <end position="322"/>
    </location>
</feature>
<feature type="domain" description="DUF6534" evidence="3">
    <location>
        <begin position="176"/>
        <end position="261"/>
    </location>
</feature>
<organism evidence="4 5">
    <name type="scientific">Mycena venus</name>
    <dbReference type="NCBI Taxonomy" id="2733690"/>
    <lineage>
        <taxon>Eukaryota</taxon>
        <taxon>Fungi</taxon>
        <taxon>Dikarya</taxon>
        <taxon>Basidiomycota</taxon>
        <taxon>Agaricomycotina</taxon>
        <taxon>Agaricomycetes</taxon>
        <taxon>Agaricomycetidae</taxon>
        <taxon>Agaricales</taxon>
        <taxon>Marasmiineae</taxon>
        <taxon>Mycenaceae</taxon>
        <taxon>Mycena</taxon>
    </lineage>
</organism>
<name>A0A8H6XKX5_9AGAR</name>
<evidence type="ECO:0000313" key="4">
    <source>
        <dbReference type="EMBL" id="KAF7342200.1"/>
    </source>
</evidence>
<reference evidence="4" key="1">
    <citation type="submission" date="2020-05" db="EMBL/GenBank/DDBJ databases">
        <title>Mycena genomes resolve the evolution of fungal bioluminescence.</title>
        <authorList>
            <person name="Tsai I.J."/>
        </authorList>
    </citation>
    <scope>NUCLEOTIDE SEQUENCE</scope>
    <source>
        <strain evidence="4">CCC161011</strain>
    </source>
</reference>